<accession>A0A448XCI4</accession>
<dbReference type="Gene3D" id="2.60.40.60">
    <property type="entry name" value="Cadherins"/>
    <property type="match status" value="1"/>
</dbReference>
<gene>
    <name evidence="3" type="ORF">PXEA_LOCUS26975</name>
</gene>
<protein>
    <recommendedName>
        <fullName evidence="5">Cadherin domain-containing protein</fullName>
    </recommendedName>
</protein>
<dbReference type="PROSITE" id="PS00232">
    <property type="entry name" value="CADHERIN_1"/>
    <property type="match status" value="1"/>
</dbReference>
<keyword evidence="4" id="KW-1185">Reference proteome</keyword>
<dbReference type="GO" id="GO:0005509">
    <property type="term" value="F:calcium ion binding"/>
    <property type="evidence" value="ECO:0007669"/>
    <property type="project" value="InterPro"/>
</dbReference>
<comment type="subcellular location">
    <subcellularLocation>
        <location evidence="1">Membrane</location>
    </subcellularLocation>
</comment>
<evidence type="ECO:0008006" key="5">
    <source>
        <dbReference type="Google" id="ProtNLM"/>
    </source>
</evidence>
<name>A0A448XCI4_9PLAT</name>
<sequence>MPPQTREVKVRSATVLINVTIIDENDNAPTFTHVGPLSIAENQLEYTQLSEKLAAFDPDAGENGQMSSETGLSSRLFWPFSVLLPPYCRFYVRAVGRKRLAPVSLPLTRFHSPFISASPLPSFTSHSHASGQFGRPVTAVVPFSCGQARLWGMRAFFASSSPFTPSLTAQVAFFCNICCQCLFRLSSGESQTLILSLLFSSEPSPLFTPLTRPAGTHCQLKGLYDGAHLRIVALTLGTFVLNKSLQGVH</sequence>
<dbReference type="AlphaFoldDB" id="A0A448XCI4"/>
<evidence type="ECO:0000256" key="1">
    <source>
        <dbReference type="ARBA" id="ARBA00004370"/>
    </source>
</evidence>
<dbReference type="InterPro" id="IPR015919">
    <property type="entry name" value="Cadherin-like_sf"/>
</dbReference>
<dbReference type="SUPFAM" id="SSF49313">
    <property type="entry name" value="Cadherin-like"/>
    <property type="match status" value="1"/>
</dbReference>
<dbReference type="EMBL" id="CAAALY010245950">
    <property type="protein sequence ID" value="VEL33535.1"/>
    <property type="molecule type" value="Genomic_DNA"/>
</dbReference>
<reference evidence="3" key="1">
    <citation type="submission" date="2018-11" db="EMBL/GenBank/DDBJ databases">
        <authorList>
            <consortium name="Pathogen Informatics"/>
        </authorList>
    </citation>
    <scope>NUCLEOTIDE SEQUENCE</scope>
</reference>
<comment type="caution">
    <text evidence="3">The sequence shown here is derived from an EMBL/GenBank/DDBJ whole genome shotgun (WGS) entry which is preliminary data.</text>
</comment>
<evidence type="ECO:0000313" key="3">
    <source>
        <dbReference type="EMBL" id="VEL33535.1"/>
    </source>
</evidence>
<dbReference type="OrthoDB" id="6252479at2759"/>
<evidence type="ECO:0000313" key="4">
    <source>
        <dbReference type="Proteomes" id="UP000784294"/>
    </source>
</evidence>
<dbReference type="GO" id="GO:0005886">
    <property type="term" value="C:plasma membrane"/>
    <property type="evidence" value="ECO:0007669"/>
    <property type="project" value="InterPro"/>
</dbReference>
<dbReference type="GO" id="GO:0007155">
    <property type="term" value="P:cell adhesion"/>
    <property type="evidence" value="ECO:0007669"/>
    <property type="project" value="InterPro"/>
</dbReference>
<keyword evidence="2" id="KW-0472">Membrane</keyword>
<evidence type="ECO:0000256" key="2">
    <source>
        <dbReference type="ARBA" id="ARBA00023136"/>
    </source>
</evidence>
<dbReference type="InterPro" id="IPR020894">
    <property type="entry name" value="Cadherin_CS"/>
</dbReference>
<dbReference type="Proteomes" id="UP000784294">
    <property type="component" value="Unassembled WGS sequence"/>
</dbReference>
<organism evidence="3 4">
    <name type="scientific">Protopolystoma xenopodis</name>
    <dbReference type="NCBI Taxonomy" id="117903"/>
    <lineage>
        <taxon>Eukaryota</taxon>
        <taxon>Metazoa</taxon>
        <taxon>Spiralia</taxon>
        <taxon>Lophotrochozoa</taxon>
        <taxon>Platyhelminthes</taxon>
        <taxon>Monogenea</taxon>
        <taxon>Polyopisthocotylea</taxon>
        <taxon>Polystomatidea</taxon>
        <taxon>Polystomatidae</taxon>
        <taxon>Protopolystoma</taxon>
    </lineage>
</organism>
<proteinExistence type="predicted"/>